<keyword evidence="9" id="KW-1185">Reference proteome</keyword>
<dbReference type="GO" id="GO:0042771">
    <property type="term" value="P:intrinsic apoptotic signaling pathway in response to DNA damage by p53 class mediator"/>
    <property type="evidence" value="ECO:0007669"/>
    <property type="project" value="TreeGrafter"/>
</dbReference>
<name>A0A8C6MFQ1_NOTFU</name>
<evidence type="ECO:0000313" key="9">
    <source>
        <dbReference type="Proteomes" id="UP000694548"/>
    </source>
</evidence>
<organism evidence="8 9">
    <name type="scientific">Nothobranchius furzeri</name>
    <name type="common">Turquoise killifish</name>
    <dbReference type="NCBI Taxonomy" id="105023"/>
    <lineage>
        <taxon>Eukaryota</taxon>
        <taxon>Metazoa</taxon>
        <taxon>Chordata</taxon>
        <taxon>Craniata</taxon>
        <taxon>Vertebrata</taxon>
        <taxon>Euteleostomi</taxon>
        <taxon>Actinopterygii</taxon>
        <taxon>Neopterygii</taxon>
        <taxon>Teleostei</taxon>
        <taxon>Neoteleostei</taxon>
        <taxon>Acanthomorphata</taxon>
        <taxon>Ovalentaria</taxon>
        <taxon>Atherinomorphae</taxon>
        <taxon>Cyprinodontiformes</taxon>
        <taxon>Nothobranchiidae</taxon>
        <taxon>Nothobranchius</taxon>
    </lineage>
</organism>
<proteinExistence type="predicted"/>
<dbReference type="GO" id="GO:0016605">
    <property type="term" value="C:PML body"/>
    <property type="evidence" value="ECO:0007669"/>
    <property type="project" value="TreeGrafter"/>
</dbReference>
<evidence type="ECO:0000256" key="3">
    <source>
        <dbReference type="ARBA" id="ARBA00022741"/>
    </source>
</evidence>
<dbReference type="Ensembl" id="ENSNFUT00015033799.1">
    <property type="protein sequence ID" value="ENSNFUP00015032341.1"/>
    <property type="gene ID" value="ENSNFUG00015015843.1"/>
</dbReference>
<dbReference type="GO" id="GO:0004674">
    <property type="term" value="F:protein serine/threonine kinase activity"/>
    <property type="evidence" value="ECO:0007669"/>
    <property type="project" value="UniProtKB-KW"/>
</dbReference>
<dbReference type="Proteomes" id="UP000694548">
    <property type="component" value="Chromosome sgr01"/>
</dbReference>
<sequence length="271" mass="30809">MYEELELLDKDLSRCFVGSSVPFQVPEIGWIAHHMFEALSALKQLGITHTDVKPENVMFVSCKDQTNENVPLEHTIQTLGYRTPEVILGLPGNEAIDTWSLGCVLSEKFLRKFLFPRKNKYDNLRSILKLLGRPDYKFLDKGILVPEYFTQGNSSFGHFWVFRSLYEYKSVNGKVYERADTDYNGARSLDKLEYAGEEEQENPSNFVPTKTRTTDTSGNIKQIKPTTEREKTPHPNPSKAPPNHGDLNESLSEEKMKETTSGKSFSGSQDS</sequence>
<dbReference type="GO" id="GO:0007224">
    <property type="term" value="P:smoothened signaling pathway"/>
    <property type="evidence" value="ECO:0007669"/>
    <property type="project" value="TreeGrafter"/>
</dbReference>
<reference evidence="8" key="1">
    <citation type="submission" date="2014-08" db="EMBL/GenBank/DDBJ databases">
        <authorList>
            <person name="Senf B."/>
            <person name="Petzold A."/>
            <person name="Downie B.R."/>
            <person name="Koch P."/>
            <person name="Platzer M."/>
        </authorList>
    </citation>
    <scope>NUCLEOTIDE SEQUENCE [LARGE SCALE GENOMIC DNA]</scope>
    <source>
        <strain evidence="8">GRZ</strain>
    </source>
</reference>
<dbReference type="InterPro" id="IPR050494">
    <property type="entry name" value="Ser_Thr_dual-spec_kinase"/>
</dbReference>
<accession>A0A8C6MFQ1</accession>
<keyword evidence="1" id="KW-0723">Serine/threonine-protein kinase</keyword>
<evidence type="ECO:0000256" key="2">
    <source>
        <dbReference type="ARBA" id="ARBA00022679"/>
    </source>
</evidence>
<dbReference type="PROSITE" id="PS50011">
    <property type="entry name" value="PROTEIN_KINASE_DOM"/>
    <property type="match status" value="1"/>
</dbReference>
<feature type="compositionally biased region" description="Polar residues" evidence="6">
    <location>
        <begin position="202"/>
        <end position="220"/>
    </location>
</feature>
<dbReference type="GO" id="GO:0003713">
    <property type="term" value="F:transcription coactivator activity"/>
    <property type="evidence" value="ECO:0007669"/>
    <property type="project" value="TreeGrafter"/>
</dbReference>
<keyword evidence="3" id="KW-0547">Nucleotide-binding</keyword>
<evidence type="ECO:0000256" key="6">
    <source>
        <dbReference type="SAM" id="MobiDB-lite"/>
    </source>
</evidence>
<dbReference type="PANTHER" id="PTHR24058:SF53">
    <property type="entry name" value="HOMEODOMAIN-INTERACTING PROTEIN KINASE 2"/>
    <property type="match status" value="1"/>
</dbReference>
<feature type="region of interest" description="Disordered" evidence="6">
    <location>
        <begin position="195"/>
        <end position="271"/>
    </location>
</feature>
<dbReference type="InterPro" id="IPR011009">
    <property type="entry name" value="Kinase-like_dom_sf"/>
</dbReference>
<dbReference type="InterPro" id="IPR008271">
    <property type="entry name" value="Ser/Thr_kinase_AS"/>
</dbReference>
<dbReference type="Pfam" id="PF00069">
    <property type="entry name" value="Pkinase"/>
    <property type="match status" value="1"/>
</dbReference>
<feature type="domain" description="Protein kinase" evidence="7">
    <location>
        <begin position="1"/>
        <end position="195"/>
    </location>
</feature>
<reference evidence="8" key="2">
    <citation type="submission" date="2025-08" db="UniProtKB">
        <authorList>
            <consortium name="Ensembl"/>
        </authorList>
    </citation>
    <scope>IDENTIFICATION</scope>
</reference>
<dbReference type="GO" id="GO:0046332">
    <property type="term" value="F:SMAD binding"/>
    <property type="evidence" value="ECO:0007669"/>
    <property type="project" value="TreeGrafter"/>
</dbReference>
<protein>
    <recommendedName>
        <fullName evidence="7">Protein kinase domain-containing protein</fullName>
    </recommendedName>
</protein>
<dbReference type="GeneTree" id="ENSGT00940000155562"/>
<keyword evidence="2" id="KW-0808">Transferase</keyword>
<keyword evidence="5" id="KW-0067">ATP-binding</keyword>
<dbReference type="Gene3D" id="1.10.510.10">
    <property type="entry name" value="Transferase(Phosphotransferase) domain 1"/>
    <property type="match status" value="1"/>
</dbReference>
<evidence type="ECO:0000256" key="5">
    <source>
        <dbReference type="ARBA" id="ARBA00022840"/>
    </source>
</evidence>
<feature type="compositionally biased region" description="Polar residues" evidence="6">
    <location>
        <begin position="261"/>
        <end position="271"/>
    </location>
</feature>
<dbReference type="GO" id="GO:0005737">
    <property type="term" value="C:cytoplasm"/>
    <property type="evidence" value="ECO:0007669"/>
    <property type="project" value="TreeGrafter"/>
</dbReference>
<dbReference type="GO" id="GO:0005524">
    <property type="term" value="F:ATP binding"/>
    <property type="evidence" value="ECO:0007669"/>
    <property type="project" value="UniProtKB-KW"/>
</dbReference>
<dbReference type="PANTHER" id="PTHR24058">
    <property type="entry name" value="DUAL SPECIFICITY PROTEIN KINASE"/>
    <property type="match status" value="1"/>
</dbReference>
<dbReference type="SUPFAM" id="SSF56112">
    <property type="entry name" value="Protein kinase-like (PK-like)"/>
    <property type="match status" value="1"/>
</dbReference>
<dbReference type="AlphaFoldDB" id="A0A8C6MFQ1"/>
<dbReference type="SMART" id="SM00220">
    <property type="entry name" value="S_TKc"/>
    <property type="match status" value="1"/>
</dbReference>
<evidence type="ECO:0000313" key="8">
    <source>
        <dbReference type="Ensembl" id="ENSNFUP00015032341.1"/>
    </source>
</evidence>
<keyword evidence="4" id="KW-0418">Kinase</keyword>
<dbReference type="InterPro" id="IPR000719">
    <property type="entry name" value="Prot_kinase_dom"/>
</dbReference>
<dbReference type="GO" id="GO:0045944">
    <property type="term" value="P:positive regulation of transcription by RNA polymerase II"/>
    <property type="evidence" value="ECO:0007669"/>
    <property type="project" value="TreeGrafter"/>
</dbReference>
<evidence type="ECO:0000256" key="4">
    <source>
        <dbReference type="ARBA" id="ARBA00022777"/>
    </source>
</evidence>
<dbReference type="GO" id="GO:0004713">
    <property type="term" value="F:protein tyrosine kinase activity"/>
    <property type="evidence" value="ECO:0007669"/>
    <property type="project" value="TreeGrafter"/>
</dbReference>
<evidence type="ECO:0000256" key="1">
    <source>
        <dbReference type="ARBA" id="ARBA00022527"/>
    </source>
</evidence>
<dbReference type="PROSITE" id="PS00108">
    <property type="entry name" value="PROTEIN_KINASE_ST"/>
    <property type="match status" value="1"/>
</dbReference>
<reference evidence="8" key="3">
    <citation type="submission" date="2025-09" db="UniProtKB">
        <authorList>
            <consortium name="Ensembl"/>
        </authorList>
    </citation>
    <scope>IDENTIFICATION</scope>
</reference>
<evidence type="ECO:0000259" key="7">
    <source>
        <dbReference type="PROSITE" id="PS50011"/>
    </source>
</evidence>
<dbReference type="GO" id="GO:0003714">
    <property type="term" value="F:transcription corepressor activity"/>
    <property type="evidence" value="ECO:0007669"/>
    <property type="project" value="TreeGrafter"/>
</dbReference>